<accession>A0A399EI42</accession>
<keyword evidence="2" id="KW-1185">Reference proteome</keyword>
<dbReference type="Proteomes" id="UP000265800">
    <property type="component" value="Unassembled WGS sequence"/>
</dbReference>
<dbReference type="EMBL" id="QWKZ01000083">
    <property type="protein sequence ID" value="RIH83326.1"/>
    <property type="molecule type" value="Genomic_DNA"/>
</dbReference>
<dbReference type="AlphaFoldDB" id="A0A399EI42"/>
<evidence type="ECO:0008006" key="3">
    <source>
        <dbReference type="Google" id="ProtNLM"/>
    </source>
</evidence>
<organism evidence="1 2">
    <name type="scientific">Meiothermus luteus</name>
    <dbReference type="NCBI Taxonomy" id="2026184"/>
    <lineage>
        <taxon>Bacteria</taxon>
        <taxon>Thermotogati</taxon>
        <taxon>Deinococcota</taxon>
        <taxon>Deinococci</taxon>
        <taxon>Thermales</taxon>
        <taxon>Thermaceae</taxon>
        <taxon>Meiothermus</taxon>
    </lineage>
</organism>
<evidence type="ECO:0000313" key="2">
    <source>
        <dbReference type="Proteomes" id="UP000265800"/>
    </source>
</evidence>
<evidence type="ECO:0000313" key="1">
    <source>
        <dbReference type="EMBL" id="RIH83326.1"/>
    </source>
</evidence>
<dbReference type="OrthoDB" id="8968505at2"/>
<comment type="caution">
    <text evidence="1">The sequence shown here is derived from an EMBL/GenBank/DDBJ whole genome shotgun (WGS) entry which is preliminary data.</text>
</comment>
<sequence>MTLGMKVSKSYFKAHALELLRRVEATGEPLILSDRGRLVLEIRPYRGEEVRKRLRGTLLRYEQPTEPTDEPWEALA</sequence>
<gene>
    <name evidence="1" type="ORF">Mlute_02238</name>
</gene>
<protein>
    <recommendedName>
        <fullName evidence="3">Antitoxin</fullName>
    </recommendedName>
</protein>
<name>A0A399EI42_9DEIN</name>
<proteinExistence type="predicted"/>
<dbReference type="RefSeq" id="WP_119360780.1">
    <property type="nucleotide sequence ID" value="NZ_QWKZ01000083.1"/>
</dbReference>
<reference evidence="1 2" key="1">
    <citation type="submission" date="2018-08" db="EMBL/GenBank/DDBJ databases">
        <title>Meiothermus luteus KCTC 52599 genome sequencing project.</title>
        <authorList>
            <person name="Da Costa M.S."/>
            <person name="Albuquerque L."/>
            <person name="Raposo P."/>
            <person name="Froufe H.J.C."/>
            <person name="Barroso C.S."/>
            <person name="Egas C."/>
        </authorList>
    </citation>
    <scope>NUCLEOTIDE SEQUENCE [LARGE SCALE GENOMIC DNA]</scope>
    <source>
        <strain evidence="1 2">KCTC 52599</strain>
    </source>
</reference>